<dbReference type="Proteomes" id="UP000000788">
    <property type="component" value="Chromosome"/>
</dbReference>
<evidence type="ECO:0000313" key="1">
    <source>
        <dbReference type="EMBL" id="ABX08534.1"/>
    </source>
</evidence>
<dbReference type="EMBL" id="CP000878">
    <property type="protein sequence ID" value="ABX08534.1"/>
    <property type="molecule type" value="Genomic_DNA"/>
</dbReference>
<keyword evidence="2" id="KW-1185">Reference proteome</keyword>
<evidence type="ECO:0000313" key="2">
    <source>
        <dbReference type="Proteomes" id="UP000000788"/>
    </source>
</evidence>
<dbReference type="STRING" id="93059.P9211_06031"/>
<sequence length="43" mass="4988">MPYGYPFPNVVASWFNHLLGLDIPKVFQEERFIAFKTDLSVSL</sequence>
<protein>
    <submittedName>
        <fullName evidence="1">Uncharacterized protein</fullName>
    </submittedName>
</protein>
<reference evidence="1 2" key="1">
    <citation type="journal article" date="2007" name="PLoS Genet.">
        <title>Patterns and implications of gene gain and loss in the evolution of Prochlorococcus.</title>
        <authorList>
            <person name="Kettler G.C."/>
            <person name="Martiny A.C."/>
            <person name="Huang K."/>
            <person name="Zucker J."/>
            <person name="Coleman M.L."/>
            <person name="Rodrigue S."/>
            <person name="Chen F."/>
            <person name="Lapidus A."/>
            <person name="Ferriera S."/>
            <person name="Johnson J."/>
            <person name="Steglich C."/>
            <person name="Church G.M."/>
            <person name="Richardson P."/>
            <person name="Chisholm S.W."/>
        </authorList>
    </citation>
    <scope>NUCLEOTIDE SEQUENCE [LARGE SCALE GENOMIC DNA]</scope>
    <source>
        <strain evidence="2">MIT 9211</strain>
    </source>
</reference>
<proteinExistence type="predicted"/>
<name>A9B9M2_PROM4</name>
<organism evidence="1 2">
    <name type="scientific">Prochlorococcus marinus (strain MIT 9211)</name>
    <dbReference type="NCBI Taxonomy" id="93059"/>
    <lineage>
        <taxon>Bacteria</taxon>
        <taxon>Bacillati</taxon>
        <taxon>Cyanobacteriota</taxon>
        <taxon>Cyanophyceae</taxon>
        <taxon>Synechococcales</taxon>
        <taxon>Prochlorococcaceae</taxon>
        <taxon>Prochlorococcus</taxon>
    </lineage>
</organism>
<dbReference type="HOGENOM" id="CLU_3238136_0_0_3"/>
<dbReference type="AlphaFoldDB" id="A9B9M2"/>
<dbReference type="KEGG" id="pmj:P9211_06031"/>
<gene>
    <name evidence="1" type="ordered locus">P9211_06031</name>
</gene>
<accession>A9B9M2</accession>